<reference evidence="2 3" key="1">
    <citation type="journal article" date="2015" name="Genome Announc.">
        <title>Expanding the biotechnology potential of lactobacilli through comparative genomics of 213 strains and associated genera.</title>
        <authorList>
            <person name="Sun Z."/>
            <person name="Harris H.M."/>
            <person name="McCann A."/>
            <person name="Guo C."/>
            <person name="Argimon S."/>
            <person name="Zhang W."/>
            <person name="Yang X."/>
            <person name="Jeffery I.B."/>
            <person name="Cooney J.C."/>
            <person name="Kagawa T.F."/>
            <person name="Liu W."/>
            <person name="Song Y."/>
            <person name="Salvetti E."/>
            <person name="Wrobel A."/>
            <person name="Rasinkangas P."/>
            <person name="Parkhill J."/>
            <person name="Rea M.C."/>
            <person name="O'Sullivan O."/>
            <person name="Ritari J."/>
            <person name="Douillard F.P."/>
            <person name="Paul Ross R."/>
            <person name="Yang R."/>
            <person name="Briner A.E."/>
            <person name="Felis G.E."/>
            <person name="de Vos W.M."/>
            <person name="Barrangou R."/>
            <person name="Klaenhammer T.R."/>
            <person name="Caufield P.W."/>
            <person name="Cui Y."/>
            <person name="Zhang H."/>
            <person name="O'Toole P.W."/>
        </authorList>
    </citation>
    <scope>NUCLEOTIDE SEQUENCE [LARGE SCALE GENOMIC DNA]</scope>
    <source>
        <strain evidence="2 3">DSM 20444</strain>
    </source>
</reference>
<keyword evidence="1 2" id="KW-0808">Transferase</keyword>
<gene>
    <name evidence="2" type="ORF">FD00_GL001235</name>
</gene>
<dbReference type="EMBL" id="AYYH01000003">
    <property type="protein sequence ID" value="KRN11233.1"/>
    <property type="molecule type" value="Genomic_DNA"/>
</dbReference>
<dbReference type="PATRIC" id="fig|1046596.6.peg.1319"/>
<dbReference type="SUPFAM" id="SSF52794">
    <property type="entry name" value="PTS system IIB component-like"/>
    <property type="match status" value="1"/>
</dbReference>
<accession>A0A0R2E4H5</accession>
<protein>
    <submittedName>
        <fullName evidence="2">Phosphotransferase system, galactitol-specific IIB component</fullName>
    </submittedName>
</protein>
<dbReference type="AlphaFoldDB" id="A0A0R2E4H5"/>
<evidence type="ECO:0000256" key="1">
    <source>
        <dbReference type="ARBA" id="ARBA00022679"/>
    </source>
</evidence>
<dbReference type="GO" id="GO:0009401">
    <property type="term" value="P:phosphoenolpyruvate-dependent sugar phosphotransferase system"/>
    <property type="evidence" value="ECO:0007669"/>
    <property type="project" value="InterPro"/>
</dbReference>
<proteinExistence type="predicted"/>
<evidence type="ECO:0000313" key="3">
    <source>
        <dbReference type="Proteomes" id="UP000050898"/>
    </source>
</evidence>
<evidence type="ECO:0000313" key="2">
    <source>
        <dbReference type="EMBL" id="KRN11233.1"/>
    </source>
</evidence>
<dbReference type="Proteomes" id="UP000050898">
    <property type="component" value="Unassembled WGS sequence"/>
</dbReference>
<dbReference type="InterPro" id="IPR036095">
    <property type="entry name" value="PTS_EIIB-like_sf"/>
</dbReference>
<comment type="caution">
    <text evidence="2">The sequence shown here is derived from an EMBL/GenBank/DDBJ whole genome shotgun (WGS) entry which is preliminary data.</text>
</comment>
<keyword evidence="3" id="KW-1185">Reference proteome</keyword>
<dbReference type="Gene3D" id="3.40.50.2300">
    <property type="match status" value="1"/>
</dbReference>
<name>A0A0R2E4H5_9LACO</name>
<organism evidence="2 3">
    <name type="scientific">Liquorilactobacillus mali KCTC 3596 = DSM 20444</name>
    <dbReference type="NCBI Taxonomy" id="1046596"/>
    <lineage>
        <taxon>Bacteria</taxon>
        <taxon>Bacillati</taxon>
        <taxon>Bacillota</taxon>
        <taxon>Bacilli</taxon>
        <taxon>Lactobacillales</taxon>
        <taxon>Lactobacillaceae</taxon>
        <taxon>Liquorilactobacillus</taxon>
    </lineage>
</organism>
<sequence length="78" mass="9014">MVVEDVLSKEKIEADLEHESISSAPGLRTDIIVSAENFKMQFEKFEMDPEIHFVFLHNIVSENEIKEKLIPVIKELSE</sequence>
<dbReference type="GO" id="GO:0008982">
    <property type="term" value="F:protein-N(PI)-phosphohistidine-sugar phosphotransferase activity"/>
    <property type="evidence" value="ECO:0007669"/>
    <property type="project" value="InterPro"/>
</dbReference>